<reference evidence="1" key="1">
    <citation type="submission" date="2021-05" db="EMBL/GenBank/DDBJ databases">
        <authorList>
            <person name="Alioto T."/>
            <person name="Alioto T."/>
            <person name="Gomez Garrido J."/>
        </authorList>
    </citation>
    <scope>NUCLEOTIDE SEQUENCE</scope>
</reference>
<organism evidence="1">
    <name type="scientific">Culex pipiens</name>
    <name type="common">House mosquito</name>
    <dbReference type="NCBI Taxonomy" id="7175"/>
    <lineage>
        <taxon>Eukaryota</taxon>
        <taxon>Metazoa</taxon>
        <taxon>Ecdysozoa</taxon>
        <taxon>Arthropoda</taxon>
        <taxon>Hexapoda</taxon>
        <taxon>Insecta</taxon>
        <taxon>Pterygota</taxon>
        <taxon>Neoptera</taxon>
        <taxon>Endopterygota</taxon>
        <taxon>Diptera</taxon>
        <taxon>Nematocera</taxon>
        <taxon>Culicoidea</taxon>
        <taxon>Culicidae</taxon>
        <taxon>Culicinae</taxon>
        <taxon>Culicini</taxon>
        <taxon>Culex</taxon>
        <taxon>Culex</taxon>
    </lineage>
</organism>
<proteinExistence type="predicted"/>
<accession>A0A8D8G7N6</accession>
<protein>
    <submittedName>
        <fullName evidence="1">(northern house mosquito) hypothetical protein</fullName>
    </submittedName>
</protein>
<evidence type="ECO:0000313" key="1">
    <source>
        <dbReference type="EMBL" id="CAG6497535.1"/>
    </source>
</evidence>
<dbReference type="EMBL" id="HBUE01133171">
    <property type="protein sequence ID" value="CAG6497535.1"/>
    <property type="molecule type" value="Transcribed_RNA"/>
</dbReference>
<dbReference type="AlphaFoldDB" id="A0A8D8G7N6"/>
<name>A0A8D8G7N6_CULPI</name>
<sequence>MVRTPHRSAASVGGICLLRFSLERALPFRLDPVHGPYRASVSPPAANVQRALSEALLPGSGHQRGPASAAARFHANAVATAGAGSNLHCRVRVSRCAGGLLAVDVFTRAGQV</sequence>